<evidence type="ECO:0000313" key="3">
    <source>
        <dbReference type="Proteomes" id="UP001164929"/>
    </source>
</evidence>
<organism evidence="2 3">
    <name type="scientific">Populus alba x Populus x berolinensis</name>
    <dbReference type="NCBI Taxonomy" id="444605"/>
    <lineage>
        <taxon>Eukaryota</taxon>
        <taxon>Viridiplantae</taxon>
        <taxon>Streptophyta</taxon>
        <taxon>Embryophyta</taxon>
        <taxon>Tracheophyta</taxon>
        <taxon>Spermatophyta</taxon>
        <taxon>Magnoliopsida</taxon>
        <taxon>eudicotyledons</taxon>
        <taxon>Gunneridae</taxon>
        <taxon>Pentapetalae</taxon>
        <taxon>rosids</taxon>
        <taxon>fabids</taxon>
        <taxon>Malpighiales</taxon>
        <taxon>Salicaceae</taxon>
        <taxon>Saliceae</taxon>
        <taxon>Populus</taxon>
    </lineage>
</organism>
<protein>
    <submittedName>
        <fullName evidence="2">Uncharacterized protein</fullName>
    </submittedName>
</protein>
<accession>A0AAD6R5D0</accession>
<name>A0AAD6R5D0_9ROSI</name>
<gene>
    <name evidence="2" type="ORF">NC653_007963</name>
</gene>
<reference evidence="2" key="1">
    <citation type="journal article" date="2023" name="Mol. Ecol. Resour.">
        <title>Chromosome-level genome assembly of a triploid poplar Populus alba 'Berolinensis'.</title>
        <authorList>
            <person name="Chen S."/>
            <person name="Yu Y."/>
            <person name="Wang X."/>
            <person name="Wang S."/>
            <person name="Zhang T."/>
            <person name="Zhou Y."/>
            <person name="He R."/>
            <person name="Meng N."/>
            <person name="Wang Y."/>
            <person name="Liu W."/>
            <person name="Liu Z."/>
            <person name="Liu J."/>
            <person name="Guo Q."/>
            <person name="Huang H."/>
            <person name="Sederoff R.R."/>
            <person name="Wang G."/>
            <person name="Qu G."/>
            <person name="Chen S."/>
        </authorList>
    </citation>
    <scope>NUCLEOTIDE SEQUENCE</scope>
    <source>
        <strain evidence="2">SC-2020</strain>
    </source>
</reference>
<evidence type="ECO:0000256" key="1">
    <source>
        <dbReference type="SAM" id="Phobius"/>
    </source>
</evidence>
<evidence type="ECO:0000313" key="2">
    <source>
        <dbReference type="EMBL" id="KAJ7002623.1"/>
    </source>
</evidence>
<feature type="transmembrane region" description="Helical" evidence="1">
    <location>
        <begin position="28"/>
        <end position="52"/>
    </location>
</feature>
<comment type="caution">
    <text evidence="2">The sequence shown here is derived from an EMBL/GenBank/DDBJ whole genome shotgun (WGS) entry which is preliminary data.</text>
</comment>
<keyword evidence="1" id="KW-1133">Transmembrane helix</keyword>
<proteinExistence type="predicted"/>
<dbReference type="EMBL" id="JAQIZT010000003">
    <property type="protein sequence ID" value="KAJ7002623.1"/>
    <property type="molecule type" value="Genomic_DNA"/>
</dbReference>
<keyword evidence="1" id="KW-0812">Transmembrane</keyword>
<keyword evidence="3" id="KW-1185">Reference proteome</keyword>
<keyword evidence="1" id="KW-0472">Membrane</keyword>
<dbReference type="AlphaFoldDB" id="A0AAD6R5D0"/>
<sequence length="129" mass="14737">MLTPDRNQTRGLQETEQRRKKRTSIRTFMHVWKTLFPSHFFFTLTIISHFQFELCSSVNLLIESHSISTFEANFASNMIPACFLLWLSSELALVPVNGGSRLERGGSTNPFSRSTRVSCFVKISMASEN</sequence>
<dbReference type="Proteomes" id="UP001164929">
    <property type="component" value="Chromosome 3"/>
</dbReference>